<organism evidence="2 3">
    <name type="scientific">Knufia fluminis</name>
    <dbReference type="NCBI Taxonomy" id="191047"/>
    <lineage>
        <taxon>Eukaryota</taxon>
        <taxon>Fungi</taxon>
        <taxon>Dikarya</taxon>
        <taxon>Ascomycota</taxon>
        <taxon>Pezizomycotina</taxon>
        <taxon>Eurotiomycetes</taxon>
        <taxon>Chaetothyriomycetidae</taxon>
        <taxon>Chaetothyriales</taxon>
        <taxon>Trichomeriaceae</taxon>
        <taxon>Knufia</taxon>
    </lineage>
</organism>
<protein>
    <submittedName>
        <fullName evidence="2">Uncharacterized protein</fullName>
    </submittedName>
</protein>
<evidence type="ECO:0000256" key="1">
    <source>
        <dbReference type="SAM" id="MobiDB-lite"/>
    </source>
</evidence>
<dbReference type="Proteomes" id="UP001316803">
    <property type="component" value="Unassembled WGS sequence"/>
</dbReference>
<feature type="region of interest" description="Disordered" evidence="1">
    <location>
        <begin position="334"/>
        <end position="395"/>
    </location>
</feature>
<accession>A0AAN8ENP3</accession>
<sequence>MIKKKQVARRTPNARPKARLNTFDYWKQRLGLGDRCFDGRKNMVLNRVRQKWPQRHQLSKSSDGHTSQLKSWLKDLVAGFNDAHRYETDLGDGDAFEKQLRLYTEWAFVLNSQARDYGSGGRRKENQGPTVDALAEMDGSNTMVPLPRNDTGRTNHADETIIKEEERAPGSTRDTPLRLSHTPPPIVPPRPPHDYLATTTSFNWDTVEVSIEAGALTLGTIWLPMINIKPKGNSAMRCAWHQFELEDLKEHFASDTGVLVDTEQYEFVYIGGQSRFAFTRTGGYRIALKRFVETGAAADNVLSLEIQARNVTARADSAIPKPIRARSQFVCASSDYSDDSEAEEPPQERHDGNQAESQRSRWDKSAASYSDDIAAPTIEPATVAPGNVGKQKTGARIEDAQQHIDQAKEYLTYLWAQRTVKARKGLSTAWYDSRISGLERKLP</sequence>
<feature type="region of interest" description="Disordered" evidence="1">
    <location>
        <begin position="162"/>
        <end position="191"/>
    </location>
</feature>
<gene>
    <name evidence="2" type="ORF">OHC33_003816</name>
</gene>
<reference evidence="2 3" key="1">
    <citation type="submission" date="2022-12" db="EMBL/GenBank/DDBJ databases">
        <title>Genomic features and morphological characterization of a novel Knufia sp. strain isolated from spacecraft assembly facility.</title>
        <authorList>
            <person name="Teixeira M."/>
            <person name="Chander A.M."/>
            <person name="Stajich J.E."/>
            <person name="Venkateswaran K."/>
        </authorList>
    </citation>
    <scope>NUCLEOTIDE SEQUENCE [LARGE SCALE GENOMIC DNA]</scope>
    <source>
        <strain evidence="2 3">FJI-L2-BK-P2</strain>
    </source>
</reference>
<name>A0AAN8ENP3_9EURO</name>
<dbReference type="EMBL" id="JAKLMC020000007">
    <property type="protein sequence ID" value="KAK5955137.1"/>
    <property type="molecule type" value="Genomic_DNA"/>
</dbReference>
<feature type="compositionally biased region" description="Acidic residues" evidence="1">
    <location>
        <begin position="336"/>
        <end position="345"/>
    </location>
</feature>
<evidence type="ECO:0000313" key="3">
    <source>
        <dbReference type="Proteomes" id="UP001316803"/>
    </source>
</evidence>
<dbReference type="AlphaFoldDB" id="A0AAN8ENP3"/>
<keyword evidence="3" id="KW-1185">Reference proteome</keyword>
<comment type="caution">
    <text evidence="2">The sequence shown here is derived from an EMBL/GenBank/DDBJ whole genome shotgun (WGS) entry which is preliminary data.</text>
</comment>
<proteinExistence type="predicted"/>
<feature type="compositionally biased region" description="Basic and acidic residues" evidence="1">
    <location>
        <begin position="346"/>
        <end position="364"/>
    </location>
</feature>
<evidence type="ECO:0000313" key="2">
    <source>
        <dbReference type="EMBL" id="KAK5955137.1"/>
    </source>
</evidence>